<name>A0A8H8U8B7_9HELO</name>
<sequence length="277" mass="30360">MGSVALDNANPTILNVSELPSHRQQRRQNEGSSKDGIRDLLMSKPSYSLDPFYMSDFSDTDSEDDSVEPIDVHEIYGQSSDAYFLLADSDSGSLLFMPSTCSERDLSQSGSGMELFTNYGGYRCIYRLFISAMFSQILVLDGDPATNVHLVDLIAPISDPEHPLSLASLGVVKLEDVHLTSPSNLSNPAALSRVLVELTPTVTHCSLATVIGLGVRVRLEQALPPSYRVEVKIKKDTHSQAEDVNKQLADKERVAAALENANLIGLLRKMMKPCMEE</sequence>
<feature type="region of interest" description="Disordered" evidence="2">
    <location>
        <begin position="1"/>
        <end position="38"/>
    </location>
</feature>
<keyword evidence="4" id="KW-1185">Reference proteome</keyword>
<dbReference type="AlphaFoldDB" id="A0A8H8U8B7"/>
<dbReference type="Proteomes" id="UP000443090">
    <property type="component" value="Unassembled WGS sequence"/>
</dbReference>
<reference evidence="3 4" key="1">
    <citation type="submission" date="2018-05" db="EMBL/GenBank/DDBJ databases">
        <title>Genome sequencing and assembly of the regulated plant pathogen Lachnellula willkommii and related sister species for the development of diagnostic species identification markers.</title>
        <authorList>
            <person name="Giroux E."/>
            <person name="Bilodeau G."/>
        </authorList>
    </citation>
    <scope>NUCLEOTIDE SEQUENCE [LARGE SCALE GENOMIC DNA]</scope>
    <source>
        <strain evidence="3 4">CBS 160.35</strain>
    </source>
</reference>
<dbReference type="OrthoDB" id="2746at2759"/>
<comment type="caution">
    <text evidence="3">The sequence shown here is derived from an EMBL/GenBank/DDBJ whole genome shotgun (WGS) entry which is preliminary data.</text>
</comment>
<protein>
    <submittedName>
        <fullName evidence="3">MIP18 family protein</fullName>
    </submittedName>
</protein>
<dbReference type="InterPro" id="IPR034904">
    <property type="entry name" value="FSCA_dom_sf"/>
</dbReference>
<dbReference type="GO" id="GO:0051604">
    <property type="term" value="P:protein maturation"/>
    <property type="evidence" value="ECO:0007669"/>
    <property type="project" value="InterPro"/>
</dbReference>
<evidence type="ECO:0000313" key="4">
    <source>
        <dbReference type="Proteomes" id="UP000443090"/>
    </source>
</evidence>
<organism evidence="3 4">
    <name type="scientific">Lachnellula occidentalis</name>
    <dbReference type="NCBI Taxonomy" id="215460"/>
    <lineage>
        <taxon>Eukaryota</taxon>
        <taxon>Fungi</taxon>
        <taxon>Dikarya</taxon>
        <taxon>Ascomycota</taxon>
        <taxon>Pezizomycotina</taxon>
        <taxon>Leotiomycetes</taxon>
        <taxon>Helotiales</taxon>
        <taxon>Lachnaceae</taxon>
        <taxon>Lachnellula</taxon>
    </lineage>
</organism>
<dbReference type="Gene3D" id="3.30.300.130">
    <property type="entry name" value="Fe-S cluster assembly (FSCA)"/>
    <property type="match status" value="1"/>
</dbReference>
<dbReference type="Gene3D" id="6.10.250.1280">
    <property type="match status" value="1"/>
</dbReference>
<evidence type="ECO:0000256" key="1">
    <source>
        <dbReference type="ARBA" id="ARBA00010381"/>
    </source>
</evidence>
<proteinExistence type="inferred from homology"/>
<dbReference type="EMBL" id="QGMI01001035">
    <property type="protein sequence ID" value="TVY35109.1"/>
    <property type="molecule type" value="Genomic_DNA"/>
</dbReference>
<evidence type="ECO:0000256" key="2">
    <source>
        <dbReference type="SAM" id="MobiDB-lite"/>
    </source>
</evidence>
<evidence type="ECO:0000313" key="3">
    <source>
        <dbReference type="EMBL" id="TVY35109.1"/>
    </source>
</evidence>
<feature type="compositionally biased region" description="Basic and acidic residues" evidence="2">
    <location>
        <begin position="27"/>
        <end position="38"/>
    </location>
</feature>
<gene>
    <name evidence="3" type="primary">YHR122W</name>
    <name evidence="3" type="ORF">LOCC1_G006902</name>
</gene>
<accession>A0A8H8U8B7</accession>
<comment type="similarity">
    <text evidence="1">Belongs to the MIP18 family.</text>
</comment>
<dbReference type="PANTHER" id="PTHR12377">
    <property type="entry name" value="CYTOSOLIC IRON-SULFUR ASSEMBLY COMPONENT 2B-RELATED"/>
    <property type="match status" value="1"/>
</dbReference>
<dbReference type="SUPFAM" id="SSF117916">
    <property type="entry name" value="Fe-S cluster assembly (FSCA) domain-like"/>
    <property type="match status" value="1"/>
</dbReference>
<dbReference type="InterPro" id="IPR039796">
    <property type="entry name" value="MIP18"/>
</dbReference>
<dbReference type="PANTHER" id="PTHR12377:SF0">
    <property type="entry name" value="CYTOSOLIC IRON-SULFUR ASSEMBLY COMPONENT 2B"/>
    <property type="match status" value="1"/>
</dbReference>